<dbReference type="AlphaFoldDB" id="A0A2Z6UN48"/>
<dbReference type="EMBL" id="BDSG01000009">
    <property type="protein sequence ID" value="GBL09083.1"/>
    <property type="molecule type" value="Genomic_DNA"/>
</dbReference>
<accession>A0A2Z6UN48</accession>
<sequence length="108" mass="12603">MKLANLFPLSKEQRQTLIRNYQILRQEVDKIGKEYEQKSYEELLSKNEPTILTVTTDAGFKLTFVAEAYHLKKNGTICFCIDADGLPTLFCIKPSYNFYKRSDDSVYY</sequence>
<protein>
    <submittedName>
        <fullName evidence="1">Uncharacterized protein</fullName>
    </submittedName>
</protein>
<evidence type="ECO:0000313" key="2">
    <source>
        <dbReference type="Proteomes" id="UP000248272"/>
    </source>
</evidence>
<gene>
    <name evidence="1" type="ORF">MSj_00560</name>
</gene>
<evidence type="ECO:0000313" key="1">
    <source>
        <dbReference type="EMBL" id="GBL09083.1"/>
    </source>
</evidence>
<organism evidence="1 2">
    <name type="scientific">Microcystis aeruginosa Sj</name>
    <dbReference type="NCBI Taxonomy" id="1979544"/>
    <lineage>
        <taxon>Bacteria</taxon>
        <taxon>Bacillati</taxon>
        <taxon>Cyanobacteriota</taxon>
        <taxon>Cyanophyceae</taxon>
        <taxon>Oscillatoriophycideae</taxon>
        <taxon>Chroococcales</taxon>
        <taxon>Microcystaceae</taxon>
        <taxon>Microcystis</taxon>
    </lineage>
</organism>
<proteinExistence type="predicted"/>
<reference evidence="1 2" key="1">
    <citation type="journal article" date="2018" name="Front. Microbiol.">
        <title>Adaptation of the Freshwater Bloom-Forming Cyanobacterium Microcystis aeruginosa to Brackish Water Is Driven by Recent Horizontal Transfer of Sucrose Genes.</title>
        <authorList>
            <person name="Tanabe Y."/>
            <person name="Hodoki Y."/>
            <person name="Sano T."/>
            <person name="Tada K."/>
            <person name="Watanabe M.M."/>
        </authorList>
    </citation>
    <scope>NUCLEOTIDE SEQUENCE [LARGE SCALE GENOMIC DNA]</scope>
    <source>
        <strain evidence="1 2">Sj</strain>
    </source>
</reference>
<comment type="caution">
    <text evidence="1">The sequence shown here is derived from an EMBL/GenBank/DDBJ whole genome shotgun (WGS) entry which is preliminary data.</text>
</comment>
<name>A0A2Z6UN48_MICAE</name>
<dbReference type="RefSeq" id="WP_110577985.1">
    <property type="nucleotide sequence ID" value="NZ_BDSG01000009.1"/>
</dbReference>
<dbReference type="Proteomes" id="UP000248272">
    <property type="component" value="Unassembled WGS sequence"/>
</dbReference>